<dbReference type="SUPFAM" id="SSF46894">
    <property type="entry name" value="C-terminal effector domain of the bipartite response regulators"/>
    <property type="match status" value="1"/>
</dbReference>
<evidence type="ECO:0000256" key="2">
    <source>
        <dbReference type="ARBA" id="ARBA00023012"/>
    </source>
</evidence>
<feature type="domain" description="OmpR/PhoB-type" evidence="8">
    <location>
        <begin position="46"/>
        <end position="150"/>
    </location>
</feature>
<evidence type="ECO:0000256" key="5">
    <source>
        <dbReference type="ARBA" id="ARBA00023163"/>
    </source>
</evidence>
<comment type="caution">
    <text evidence="9">The sequence shown here is derived from an EMBL/GenBank/DDBJ whole genome shotgun (WGS) entry which is preliminary data.</text>
</comment>
<dbReference type="SMART" id="SM01043">
    <property type="entry name" value="BTAD"/>
    <property type="match status" value="1"/>
</dbReference>
<keyword evidence="3" id="KW-0805">Transcription regulation</keyword>
<dbReference type="InterPro" id="IPR001867">
    <property type="entry name" value="OmpR/PhoB-type_DNA-bd"/>
</dbReference>
<feature type="region of interest" description="Disordered" evidence="7">
    <location>
        <begin position="304"/>
        <end position="460"/>
    </location>
</feature>
<dbReference type="Pfam" id="PF03704">
    <property type="entry name" value="BTAD"/>
    <property type="match status" value="1"/>
</dbReference>
<dbReference type="InterPro" id="IPR027417">
    <property type="entry name" value="P-loop_NTPase"/>
</dbReference>
<organism evidence="9 10">
    <name type="scientific">Streptomyces celluloflavus</name>
    <dbReference type="NCBI Taxonomy" id="58344"/>
    <lineage>
        <taxon>Bacteria</taxon>
        <taxon>Bacillati</taxon>
        <taxon>Actinomycetota</taxon>
        <taxon>Actinomycetes</taxon>
        <taxon>Kitasatosporales</taxon>
        <taxon>Streptomycetaceae</taxon>
        <taxon>Streptomyces</taxon>
    </lineage>
</organism>
<evidence type="ECO:0000256" key="7">
    <source>
        <dbReference type="SAM" id="MobiDB-lite"/>
    </source>
</evidence>
<dbReference type="RefSeq" id="WP_397674378.1">
    <property type="nucleotide sequence ID" value="NZ_JBIRGH010000015.1"/>
</dbReference>
<name>A0ABW7RJH5_9ACTN</name>
<dbReference type="InterPro" id="IPR005158">
    <property type="entry name" value="BTAD"/>
</dbReference>
<proteinExistence type="inferred from homology"/>
<dbReference type="Gene3D" id="1.10.10.10">
    <property type="entry name" value="Winged helix-like DNA-binding domain superfamily/Winged helix DNA-binding domain"/>
    <property type="match status" value="1"/>
</dbReference>
<dbReference type="Gene3D" id="1.25.40.10">
    <property type="entry name" value="Tetratricopeptide repeat domain"/>
    <property type="match status" value="3"/>
</dbReference>
<dbReference type="Proteomes" id="UP001610990">
    <property type="component" value="Unassembled WGS sequence"/>
</dbReference>
<dbReference type="SUPFAM" id="SSF52540">
    <property type="entry name" value="P-loop containing nucleoside triphosphate hydrolases"/>
    <property type="match status" value="1"/>
</dbReference>
<dbReference type="PRINTS" id="PR00364">
    <property type="entry name" value="DISEASERSIST"/>
</dbReference>
<dbReference type="Gene3D" id="3.40.50.300">
    <property type="entry name" value="P-loop containing nucleotide triphosphate hydrolases"/>
    <property type="match status" value="1"/>
</dbReference>
<evidence type="ECO:0000256" key="3">
    <source>
        <dbReference type="ARBA" id="ARBA00023015"/>
    </source>
</evidence>
<dbReference type="EMBL" id="JBIRGH010000015">
    <property type="protein sequence ID" value="MFH8587328.1"/>
    <property type="molecule type" value="Genomic_DNA"/>
</dbReference>
<dbReference type="PROSITE" id="PS51755">
    <property type="entry name" value="OMPR_PHOB"/>
    <property type="match status" value="1"/>
</dbReference>
<feature type="compositionally biased region" description="Low complexity" evidence="7">
    <location>
        <begin position="410"/>
        <end position="429"/>
    </location>
</feature>
<dbReference type="CDD" id="cd15831">
    <property type="entry name" value="BTAD"/>
    <property type="match status" value="1"/>
</dbReference>
<dbReference type="PANTHER" id="PTHR35807">
    <property type="entry name" value="TRANSCRIPTIONAL REGULATOR REDD-RELATED"/>
    <property type="match status" value="1"/>
</dbReference>
<evidence type="ECO:0000313" key="9">
    <source>
        <dbReference type="EMBL" id="MFH8587328.1"/>
    </source>
</evidence>
<evidence type="ECO:0000313" key="10">
    <source>
        <dbReference type="Proteomes" id="UP001610990"/>
    </source>
</evidence>
<sequence>MTTDRGATRYGYEEGLGYEEGYADGPGYEGGHGRAGGHGSGYGAEYRSGERGPFRFQVLGSVRVLRDGQALNAGSPQQRVVLAMLLLRGGRAVPVWEMVDALWEQAPPKRAMGTVRTYVSRLRTLLEPERGARAPARLLVSEGDGYALRTPVQALDAAEFEARLAVAARLRSGGDTRGAYEELSRALGLWGGTPLAGLSGPYPHLQRERLTELRVTAQENAFACALELGRASEVVASLRAFATEQPLRERTQGLLMRALDQSGRRADALAVYEATRRFLDTELGIRPGRELGSLHARLLSGAPATRLAQPQSQTQPQTERRIQQQRQPQIPVRTGRSAESAGPDLPVPAQRSSRTRGIVTPARARTTMSAPATRPDPRAGRGGGAVPAPGVPRQTPPRGAASDASPAPGTPAASLPSPDSPTSPDSPAARIPGASAPPCAPRPQAPSGIPARQPAASAQRIPVPAQLPSAMADFAGRRELAAGLHELLDGAAAGRAPVVAVLTGLGGAGKTALAVHVAQQARARFPDGQLYVDLHGCDPVPADTADVLTRFLSALGVPDSALPDGLDQLAALYRSLLAGRRMLILLDSAKDAAQIRPLLPGTPGCAVLVTSRSRTIALSGARTVEVGVLEEAEGVGLLAAVLGRDRVAAERCAARELVADCGGLPLALRIAAARLAARPGRTLADLAARLRDERRRLDELRVGDLAVHATFRIGYEALDPELARTFRILALADMPSFCRGAAAVLLGGISEDEAEERVERLVDAGLLECQGTDRYHYHGLVRLFARRLSERTDSPRERCEARRRFLDFVLATVLEVVRNSKPHSVLPSLLHRPAMPGRALLDAASSREWLDDADARLYAFVDRVLRYGPGPADGAERRADGAPEGDGCTGPAGGRHRGAGGDAERAGDAWAGAAGGEDAGDAADADDCPGDLLRQAVDLLTAWSHLLGGTARHRGLEPLARLALERARWRGDDVATARALRLLGAPGHGSQTYERSARMLRESLRLAERAGDRLVGAEAAHELAMVLLAMGRAGEALPVLGQAYTRFEALGGRADAIRVRAHLARAYLVLGQRRQGYQAMAEALASARQLGCPDTTAQVLYQTGCGMLADGRAGEAAAHLREAQRHHRCAGNPRWEALAWARLAHCELARGRDSAALDCAAQALAIERDLGDDVCRGLAQAARGRALLALGDTAGAHHALESARSALRRRGAHQAAGIAELLAEPLEEPLPDELLRSDIPA</sequence>
<feature type="DNA-binding region" description="OmpR/PhoB-type" evidence="6">
    <location>
        <begin position="46"/>
        <end position="150"/>
    </location>
</feature>
<keyword evidence="10" id="KW-1185">Reference proteome</keyword>
<dbReference type="InterPro" id="IPR036388">
    <property type="entry name" value="WH-like_DNA-bd_sf"/>
</dbReference>
<dbReference type="InterPro" id="IPR002182">
    <property type="entry name" value="NB-ARC"/>
</dbReference>
<dbReference type="InterPro" id="IPR051677">
    <property type="entry name" value="AfsR-DnrI-RedD_regulator"/>
</dbReference>
<evidence type="ECO:0000256" key="6">
    <source>
        <dbReference type="PROSITE-ProRule" id="PRU01091"/>
    </source>
</evidence>
<accession>A0ABW7RJH5</accession>
<dbReference type="Pfam" id="PF00931">
    <property type="entry name" value="NB-ARC"/>
    <property type="match status" value="1"/>
</dbReference>
<dbReference type="PANTHER" id="PTHR35807:SF1">
    <property type="entry name" value="TRANSCRIPTIONAL REGULATOR REDD"/>
    <property type="match status" value="1"/>
</dbReference>
<evidence type="ECO:0000256" key="1">
    <source>
        <dbReference type="ARBA" id="ARBA00005820"/>
    </source>
</evidence>
<protein>
    <submittedName>
        <fullName evidence="9">AfsR/SARP family transcriptional regulator</fullName>
    </submittedName>
</protein>
<dbReference type="Pfam" id="PF00486">
    <property type="entry name" value="Trans_reg_C"/>
    <property type="match status" value="1"/>
</dbReference>
<gene>
    <name evidence="9" type="ORF">ACH4GP_23495</name>
</gene>
<evidence type="ECO:0000259" key="8">
    <source>
        <dbReference type="PROSITE" id="PS51755"/>
    </source>
</evidence>
<dbReference type="InterPro" id="IPR011990">
    <property type="entry name" value="TPR-like_helical_dom_sf"/>
</dbReference>
<feature type="region of interest" description="Disordered" evidence="7">
    <location>
        <begin position="871"/>
        <end position="923"/>
    </location>
</feature>
<dbReference type="SUPFAM" id="SSF48452">
    <property type="entry name" value="TPR-like"/>
    <property type="match status" value="3"/>
</dbReference>
<comment type="similarity">
    <text evidence="1">Belongs to the AfsR/DnrI/RedD regulatory family.</text>
</comment>
<dbReference type="InterPro" id="IPR016032">
    <property type="entry name" value="Sig_transdc_resp-reg_C-effctor"/>
</dbReference>
<keyword evidence="5" id="KW-0804">Transcription</keyword>
<evidence type="ECO:0000256" key="4">
    <source>
        <dbReference type="ARBA" id="ARBA00023125"/>
    </source>
</evidence>
<keyword evidence="2" id="KW-0902">Two-component regulatory system</keyword>
<keyword evidence="4 6" id="KW-0238">DNA-binding</keyword>
<dbReference type="SMART" id="SM00862">
    <property type="entry name" value="Trans_reg_C"/>
    <property type="match status" value="1"/>
</dbReference>
<reference evidence="9 10" key="1">
    <citation type="submission" date="2024-10" db="EMBL/GenBank/DDBJ databases">
        <title>The Natural Products Discovery Center: Release of the First 8490 Sequenced Strains for Exploring Actinobacteria Biosynthetic Diversity.</title>
        <authorList>
            <person name="Kalkreuter E."/>
            <person name="Kautsar S.A."/>
            <person name="Yang D."/>
            <person name="Bader C.D."/>
            <person name="Teijaro C.N."/>
            <person name="Fluegel L."/>
            <person name="Davis C.M."/>
            <person name="Simpson J.R."/>
            <person name="Lauterbach L."/>
            <person name="Steele A.D."/>
            <person name="Gui C."/>
            <person name="Meng S."/>
            <person name="Li G."/>
            <person name="Viehrig K."/>
            <person name="Ye F."/>
            <person name="Su P."/>
            <person name="Kiefer A.F."/>
            <person name="Nichols A."/>
            <person name="Cepeda A.J."/>
            <person name="Yan W."/>
            <person name="Fan B."/>
            <person name="Jiang Y."/>
            <person name="Adhikari A."/>
            <person name="Zheng C.-J."/>
            <person name="Schuster L."/>
            <person name="Cowan T.M."/>
            <person name="Smanski M.J."/>
            <person name="Chevrette M.G."/>
            <person name="De Carvalho L.P.S."/>
            <person name="Shen B."/>
        </authorList>
    </citation>
    <scope>NUCLEOTIDE SEQUENCE [LARGE SCALE GENOMIC DNA]</scope>
    <source>
        <strain evidence="9 10">NPDC018013</strain>
    </source>
</reference>